<proteinExistence type="predicted"/>
<gene>
    <name evidence="1" type="ORF">E5990_02185</name>
</gene>
<evidence type="ECO:0000313" key="2">
    <source>
        <dbReference type="Proteomes" id="UP000305401"/>
    </source>
</evidence>
<reference evidence="1" key="1">
    <citation type="submission" date="2019-04" db="EMBL/GenBank/DDBJ databases">
        <title>Microbes associate with the intestines of laboratory mice.</title>
        <authorList>
            <person name="Navarre W."/>
            <person name="Wong E."/>
            <person name="Huang K.C."/>
            <person name="Tropini C."/>
            <person name="Ng K."/>
            <person name="Yu B."/>
        </authorList>
    </citation>
    <scope>NUCLEOTIDE SEQUENCE</scope>
    <source>
        <strain evidence="1">NM86_A22</strain>
    </source>
</reference>
<keyword evidence="2" id="KW-1185">Reference proteome</keyword>
<evidence type="ECO:0000313" key="1">
    <source>
        <dbReference type="EMBL" id="THG54618.1"/>
    </source>
</evidence>
<dbReference type="EMBL" id="SSTG01000013">
    <property type="protein sequence ID" value="THG54618.1"/>
    <property type="molecule type" value="Genomic_DNA"/>
</dbReference>
<accession>A0AC61S7B4</accession>
<dbReference type="Proteomes" id="UP000305401">
    <property type="component" value="Unassembled WGS sequence"/>
</dbReference>
<organism evidence="1 2">
    <name type="scientific">Muribaculum caecicola</name>
    <dbReference type="NCBI Taxonomy" id="3038144"/>
    <lineage>
        <taxon>Bacteria</taxon>
        <taxon>Pseudomonadati</taxon>
        <taxon>Bacteroidota</taxon>
        <taxon>Bacteroidia</taxon>
        <taxon>Bacteroidales</taxon>
        <taxon>Muribaculaceae</taxon>
        <taxon>Muribaculum</taxon>
    </lineage>
</organism>
<protein>
    <submittedName>
        <fullName evidence="1">Sugar O-acetyltransferase</fullName>
    </submittedName>
</protein>
<comment type="caution">
    <text evidence="1">The sequence shown here is derived from an EMBL/GenBank/DDBJ whole genome shotgun (WGS) entry which is preliminary data.</text>
</comment>
<name>A0AC61S7B4_9BACT</name>
<sequence length="200" mass="21955">MTDFEIEWNRMINGEIYNAVNPEFFKKLEITRLKLWEFNNLKPSQTQKQAEILHTLFGSHGTNMRINQPFRCDFGCNIFIGNNFFANFNLTILDEGKVSIGDNVFIGPNVNIFTACHPIDPAERNTGVEWAEPVTIGNNVWIGGGATILPGITIGNNVVIGAGSVVTKNISGNSVAAGNPARIIKHLTPGNNCHDTVEPC</sequence>